<dbReference type="AlphaFoldDB" id="A0AAU9JAH7"/>
<dbReference type="Proteomes" id="UP001162131">
    <property type="component" value="Unassembled WGS sequence"/>
</dbReference>
<keyword evidence="4 5" id="KW-0472">Membrane</keyword>
<keyword evidence="2 5" id="KW-0812">Transmembrane</keyword>
<evidence type="ECO:0000256" key="1">
    <source>
        <dbReference type="ARBA" id="ARBA00004370"/>
    </source>
</evidence>
<feature type="transmembrane region" description="Helical" evidence="5">
    <location>
        <begin position="860"/>
        <end position="879"/>
    </location>
</feature>
<feature type="transmembrane region" description="Helical" evidence="5">
    <location>
        <begin position="1018"/>
        <end position="1038"/>
    </location>
</feature>
<dbReference type="InterPro" id="IPR028082">
    <property type="entry name" value="Peripla_BP_I"/>
</dbReference>
<comment type="subcellular location">
    <subcellularLocation>
        <location evidence="1">Membrane</location>
    </subcellularLocation>
</comment>
<accession>A0AAU9JAH7</accession>
<feature type="transmembrane region" description="Helical" evidence="5">
    <location>
        <begin position="764"/>
        <end position="789"/>
    </location>
</feature>
<dbReference type="EMBL" id="CAJZBQ010000018">
    <property type="protein sequence ID" value="CAG9317711.1"/>
    <property type="molecule type" value="Genomic_DNA"/>
</dbReference>
<keyword evidence="3 5" id="KW-1133">Transmembrane helix</keyword>
<gene>
    <name evidence="7" type="ORF">BSTOLATCC_MIC18953</name>
</gene>
<evidence type="ECO:0000313" key="8">
    <source>
        <dbReference type="Proteomes" id="UP001162131"/>
    </source>
</evidence>
<feature type="domain" description="Receptor ligand binding region" evidence="6">
    <location>
        <begin position="371"/>
        <end position="703"/>
    </location>
</feature>
<comment type="caution">
    <text evidence="7">The sequence shown here is derived from an EMBL/GenBank/DDBJ whole genome shotgun (WGS) entry which is preliminary data.</text>
</comment>
<feature type="transmembrane region" description="Helical" evidence="5">
    <location>
        <begin position="1050"/>
        <end position="1067"/>
    </location>
</feature>
<feature type="domain" description="Receptor ligand binding region" evidence="6">
    <location>
        <begin position="116"/>
        <end position="255"/>
    </location>
</feature>
<protein>
    <recommendedName>
        <fullName evidence="6">Receptor ligand binding region domain-containing protein</fullName>
    </recommendedName>
</protein>
<name>A0AAU9JAH7_9CILI</name>
<evidence type="ECO:0000256" key="3">
    <source>
        <dbReference type="ARBA" id="ARBA00022989"/>
    </source>
</evidence>
<dbReference type="Pfam" id="PF01094">
    <property type="entry name" value="ANF_receptor"/>
    <property type="match status" value="2"/>
</dbReference>
<dbReference type="GO" id="GO:0016020">
    <property type="term" value="C:membrane"/>
    <property type="evidence" value="ECO:0007669"/>
    <property type="project" value="UniProtKB-SubCell"/>
</dbReference>
<keyword evidence="8" id="KW-1185">Reference proteome</keyword>
<evidence type="ECO:0000256" key="4">
    <source>
        <dbReference type="ARBA" id="ARBA00023136"/>
    </source>
</evidence>
<dbReference type="SUPFAM" id="SSF53822">
    <property type="entry name" value="Periplasmic binding protein-like I"/>
    <property type="match status" value="2"/>
</dbReference>
<evidence type="ECO:0000256" key="2">
    <source>
        <dbReference type="ARBA" id="ARBA00022692"/>
    </source>
</evidence>
<organism evidence="7 8">
    <name type="scientific">Blepharisma stoltei</name>
    <dbReference type="NCBI Taxonomy" id="1481888"/>
    <lineage>
        <taxon>Eukaryota</taxon>
        <taxon>Sar</taxon>
        <taxon>Alveolata</taxon>
        <taxon>Ciliophora</taxon>
        <taxon>Postciliodesmatophora</taxon>
        <taxon>Heterotrichea</taxon>
        <taxon>Heterotrichida</taxon>
        <taxon>Blepharismidae</taxon>
        <taxon>Blepharisma</taxon>
    </lineage>
</organism>
<evidence type="ECO:0000313" key="7">
    <source>
        <dbReference type="EMBL" id="CAG9317711.1"/>
    </source>
</evidence>
<proteinExistence type="predicted"/>
<dbReference type="Gene3D" id="3.40.50.2300">
    <property type="match status" value="3"/>
</dbReference>
<evidence type="ECO:0000256" key="5">
    <source>
        <dbReference type="SAM" id="Phobius"/>
    </source>
</evidence>
<feature type="transmembrane region" description="Helical" evidence="5">
    <location>
        <begin position="900"/>
        <end position="921"/>
    </location>
</feature>
<sequence length="1158" mass="131310">MGFLAAFLLSFVSSQYIIIPILYSRFTPTSVINFFEKNYKCADLVNFNCTANSNVLYFANEINNLTDWELFASTRDFDFILDATYSLTLTSLISNDAKEVGFIQFVYLNNPDASIDFVYFLRDSYTLIRKSALALVDYFGWQKVAVILGEEYIDLNFKSIRNINIAFQAAIPSLITYETLQLIISKQIKPLGIKVIIIATNPEISVMVQKAISDADMNNKGYVFIFLDQAGWKANLEGSLIISSHEYVPKSLEDYFSYLLGQLASWVLGVINTSEIQGYYSIYNLGIIIKSISDQDYLFWINNIQNGQITNIGSITEDLVDIISSYIFPGNSSNIPDNSKIQIPISFNGGISNPDGSSYEENAIFQTGSVFAVHYINYNQLILSNFNLVALNISDCGASVFDYNYSYACFNKYVQKIGYFFIPGLQTPITVGTISVFHALNITTSIIGIQTSSSMSNQIYYPQYARVSYPNTLTASNVVLMLTSFEISKCSLVCSNTSWGIDFKDQFEKKAKTFNIEIMNSNRIVPLGYNGTDKSIAEEIISLKSRYVVMEVTPPDVLAVIESFYDSGARKGDIYLCVSDGTVNPADLNETQIGPVKYLKRKELMEGLNYLSFLSYYGTFGESLKTEILNMYGFAYDYMCLHFDATYLGALAIDFLITLGANLKDSSISQAVRYVKFNGCSGKIKINADGADRSTIAFGVYNLVQKNSTWEMELSGIWDPSKVIAYQSFHTNTWYVWNNGKLPSDIVGADLPCPFKGSESKSFLYGYLLLAGIGSIPFIFGVCFIYKYFDFLYTREFPMLDTVEEETILDTWIYITMGIESLQYIALGPDFSELFPGLSTFTKLSMFDLRNWTEGSEWDIWHQIKLMNIIAILWLALLLQRIFRIGENSKLLLFEALDELGKYCLPIIGDVLFLPIFRFLFLTFQCTNSIGDGYKDSYFNLDCKVFCWQDKHLEYVILSSVILLFYLPASLYFRPTWQDETESIVFHFREQPLHSIGKSFWQIVLVVLNTTLLPASEIAENVCCTVIISWLVVSIWFVRKPYNYHRASMWYSIFLTGCLWLWICIATSLLNLILAQCLLGIGWVSLGAAGTLYQSRYLPSLLVSAKGQDIQRLFKFQLSKKTPSQAGIEGEAKYFYVERSNDEAQKLSYEFEASYMSK</sequence>
<reference evidence="7" key="1">
    <citation type="submission" date="2021-09" db="EMBL/GenBank/DDBJ databases">
        <authorList>
            <consortium name="AG Swart"/>
            <person name="Singh M."/>
            <person name="Singh A."/>
            <person name="Seah K."/>
            <person name="Emmerich C."/>
        </authorList>
    </citation>
    <scope>NUCLEOTIDE SEQUENCE</scope>
    <source>
        <strain evidence="7">ATCC30299</strain>
    </source>
</reference>
<dbReference type="InterPro" id="IPR001828">
    <property type="entry name" value="ANF_lig-bd_rcpt"/>
</dbReference>
<feature type="transmembrane region" description="Helical" evidence="5">
    <location>
        <begin position="955"/>
        <end position="973"/>
    </location>
</feature>
<evidence type="ECO:0000259" key="6">
    <source>
        <dbReference type="Pfam" id="PF01094"/>
    </source>
</evidence>